<comment type="subcellular location">
    <subcellularLocation>
        <location evidence="1">Membrane</location>
        <topology evidence="1">Multi-pass membrane protein</topology>
    </subcellularLocation>
</comment>
<accession>A0A1A9GJ14</accession>
<feature type="transmembrane region" description="Helical" evidence="7">
    <location>
        <begin position="142"/>
        <end position="164"/>
    </location>
</feature>
<dbReference type="GO" id="GO:0016020">
    <property type="term" value="C:membrane"/>
    <property type="evidence" value="ECO:0007669"/>
    <property type="project" value="UniProtKB-SubCell"/>
</dbReference>
<organism evidence="10 11">
    <name type="scientific">Nocardioides dokdonensis FR1436</name>
    <dbReference type="NCBI Taxonomy" id="1300347"/>
    <lineage>
        <taxon>Bacteria</taxon>
        <taxon>Bacillati</taxon>
        <taxon>Actinomycetota</taxon>
        <taxon>Actinomycetes</taxon>
        <taxon>Propionibacteriales</taxon>
        <taxon>Nocardioidaceae</taxon>
        <taxon>Nocardioides</taxon>
    </lineage>
</organism>
<feature type="transmembrane region" description="Helical" evidence="7">
    <location>
        <begin position="253"/>
        <end position="270"/>
    </location>
</feature>
<dbReference type="GO" id="GO:0006813">
    <property type="term" value="P:potassium ion transport"/>
    <property type="evidence" value="ECO:0007669"/>
    <property type="project" value="InterPro"/>
</dbReference>
<evidence type="ECO:0000313" key="10">
    <source>
        <dbReference type="EMBL" id="ANH37662.1"/>
    </source>
</evidence>
<dbReference type="Pfam" id="PF02254">
    <property type="entry name" value="TrkA_N"/>
    <property type="match status" value="1"/>
</dbReference>
<evidence type="ECO:0000256" key="5">
    <source>
        <dbReference type="ARBA" id="ARBA00022989"/>
    </source>
</evidence>
<dbReference type="Pfam" id="PF00999">
    <property type="entry name" value="Na_H_Exchanger"/>
    <property type="match status" value="1"/>
</dbReference>
<dbReference type="AlphaFoldDB" id="A0A1A9GJ14"/>
<evidence type="ECO:0000256" key="7">
    <source>
        <dbReference type="SAM" id="Phobius"/>
    </source>
</evidence>
<dbReference type="InterPro" id="IPR006153">
    <property type="entry name" value="Cation/H_exchanger_TM"/>
</dbReference>
<reference evidence="10 11" key="1">
    <citation type="submission" date="2016-03" db="EMBL/GenBank/DDBJ databases">
        <title>Complete genome sequence of a soil Actinobacterium, Nocardioides dokdonensis FR1436.</title>
        <authorList>
            <person name="Kwon S.-K."/>
            <person name="Kim K."/>
            <person name="Kim J.F."/>
        </authorList>
    </citation>
    <scope>NUCLEOTIDE SEQUENCE [LARGE SCALE GENOMIC DNA]</scope>
    <source>
        <strain evidence="10 11">FR1436</strain>
    </source>
</reference>
<dbReference type="InterPro" id="IPR036291">
    <property type="entry name" value="NAD(P)-bd_dom_sf"/>
</dbReference>
<feature type="transmembrane region" description="Helical" evidence="7">
    <location>
        <begin position="312"/>
        <end position="329"/>
    </location>
</feature>
<dbReference type="GO" id="GO:1902600">
    <property type="term" value="P:proton transmembrane transport"/>
    <property type="evidence" value="ECO:0007669"/>
    <property type="project" value="InterPro"/>
</dbReference>
<dbReference type="Proteomes" id="UP000077868">
    <property type="component" value="Chromosome"/>
</dbReference>
<dbReference type="STRING" id="1300347.I601_1220"/>
<feature type="domain" description="Cation/H+ exchanger transmembrane" evidence="8">
    <location>
        <begin position="9"/>
        <end position="350"/>
    </location>
</feature>
<proteinExistence type="inferred from homology"/>
<dbReference type="GO" id="GO:0015297">
    <property type="term" value="F:antiporter activity"/>
    <property type="evidence" value="ECO:0007669"/>
    <property type="project" value="InterPro"/>
</dbReference>
<keyword evidence="4 7" id="KW-0812">Transmembrane</keyword>
<name>A0A1A9GJ14_9ACTN</name>
<gene>
    <name evidence="10" type="primary">ybaL</name>
    <name evidence="10" type="ORF">I601_1220</name>
</gene>
<evidence type="ECO:0000256" key="1">
    <source>
        <dbReference type="ARBA" id="ARBA00004141"/>
    </source>
</evidence>
<evidence type="ECO:0000256" key="6">
    <source>
        <dbReference type="ARBA" id="ARBA00023136"/>
    </source>
</evidence>
<feature type="domain" description="RCK N-terminal" evidence="9">
    <location>
        <begin position="391"/>
        <end position="501"/>
    </location>
</feature>
<feature type="transmembrane region" description="Helical" evidence="7">
    <location>
        <begin position="111"/>
        <end position="130"/>
    </location>
</feature>
<feature type="transmembrane region" description="Helical" evidence="7">
    <location>
        <begin position="225"/>
        <end position="244"/>
    </location>
</feature>
<dbReference type="InterPro" id="IPR003148">
    <property type="entry name" value="RCK_N"/>
</dbReference>
<evidence type="ECO:0000259" key="8">
    <source>
        <dbReference type="Pfam" id="PF00999"/>
    </source>
</evidence>
<protein>
    <submittedName>
        <fullName evidence="10">Inner membrane protein YbaL</fullName>
    </submittedName>
</protein>
<keyword evidence="3" id="KW-0813">Transport</keyword>
<feature type="transmembrane region" description="Helical" evidence="7">
    <location>
        <begin position="76"/>
        <end position="99"/>
    </location>
</feature>
<evidence type="ECO:0000313" key="11">
    <source>
        <dbReference type="Proteomes" id="UP000077868"/>
    </source>
</evidence>
<feature type="transmembrane region" description="Helical" evidence="7">
    <location>
        <begin position="199"/>
        <end position="219"/>
    </location>
</feature>
<dbReference type="OrthoDB" id="3418949at2"/>
<keyword evidence="11" id="KW-1185">Reference proteome</keyword>
<dbReference type="PANTHER" id="PTHR42751">
    <property type="entry name" value="SODIUM/HYDROGEN EXCHANGER FAMILY/TRKA DOMAIN PROTEIN"/>
    <property type="match status" value="1"/>
</dbReference>
<dbReference type="EMBL" id="CP015079">
    <property type="protein sequence ID" value="ANH37662.1"/>
    <property type="molecule type" value="Genomic_DNA"/>
</dbReference>
<dbReference type="KEGG" id="ndk:I601_1220"/>
<dbReference type="SUPFAM" id="SSF51735">
    <property type="entry name" value="NAD(P)-binding Rossmann-fold domains"/>
    <property type="match status" value="1"/>
</dbReference>
<comment type="similarity">
    <text evidence="2">Belongs to the monovalent cation:proton antiporter 2 (CPA2) transporter (TC 2.A.37) family.</text>
</comment>
<evidence type="ECO:0000259" key="9">
    <source>
        <dbReference type="Pfam" id="PF02254"/>
    </source>
</evidence>
<dbReference type="RefSeq" id="WP_068107401.1">
    <property type="nucleotide sequence ID" value="NZ_CP015079.1"/>
</dbReference>
<dbReference type="Gene3D" id="1.20.1530.20">
    <property type="match status" value="1"/>
</dbReference>
<evidence type="ECO:0000256" key="3">
    <source>
        <dbReference type="ARBA" id="ARBA00022448"/>
    </source>
</evidence>
<keyword evidence="5 7" id="KW-1133">Transmembrane helix</keyword>
<feature type="transmembrane region" description="Helical" evidence="7">
    <location>
        <begin position="41"/>
        <end position="64"/>
    </location>
</feature>
<feature type="transmembrane region" description="Helical" evidence="7">
    <location>
        <begin position="170"/>
        <end position="187"/>
    </location>
</feature>
<dbReference type="PATRIC" id="fig|1300347.3.peg.1222"/>
<evidence type="ECO:0000256" key="2">
    <source>
        <dbReference type="ARBA" id="ARBA00005551"/>
    </source>
</evidence>
<sequence>MEDMTAILVVALLGGMAAALVRLPPLLGFLVAGFVLNVLGVASVPALEVSADLGVTLLLFGVGLKIDLRQLAQREVWVTATVHMVASTLIGAAVVAAIGLSGTALLAGSDWRTWVLVGFALSFSSTVFVVKILEDRSASRSLGGRTAIGVLVVQDLAAVAYLAASSGKPPSPWALLLLLLLPGAWVLRTVLARIGHDELRPLFGLVLALVPGYALFEAVGLKGDLGALVIGMMLAGRPGAMGLAKSIFTVKDLLLVGFFVSIGIGALPTLEHLLVALVLVVVLLPLKAVGFAALLGTAGLRRRTSVLTGSTLANFSEFGLIVAVAASADVLGEDWLATLATAIAASFVVGTAVGRRPEYLVKALSRLVRERPEQRLHPEDRPIDVGHAEAVVLGMGRVGRAAYDRLQQVHGLATVGVETSGDRVARLVEEGVDLIEGDATDPEFYERLHTGDVRVVLLAMPFHGNNVDALEQLRAAGFTGTIAVVTQYDADLRQARALGAQTGFQLYDGAGAELADLAAEAAGLRLRDQD</sequence>
<dbReference type="Gene3D" id="3.40.50.720">
    <property type="entry name" value="NAD(P)-binding Rossmann-like Domain"/>
    <property type="match status" value="1"/>
</dbReference>
<feature type="transmembrane region" description="Helical" evidence="7">
    <location>
        <begin position="335"/>
        <end position="354"/>
    </location>
</feature>
<evidence type="ECO:0000256" key="4">
    <source>
        <dbReference type="ARBA" id="ARBA00022692"/>
    </source>
</evidence>
<dbReference type="PANTHER" id="PTHR42751:SF1">
    <property type="entry name" value="CATION_PROTON ANTIPORTER YBAL-RELATED"/>
    <property type="match status" value="1"/>
</dbReference>
<keyword evidence="6 7" id="KW-0472">Membrane</keyword>
<feature type="transmembrane region" description="Helical" evidence="7">
    <location>
        <begin position="276"/>
        <end position="300"/>
    </location>
</feature>
<dbReference type="InterPro" id="IPR038770">
    <property type="entry name" value="Na+/solute_symporter_sf"/>
</dbReference>